<feature type="region of interest" description="Disordered" evidence="3">
    <location>
        <begin position="165"/>
        <end position="210"/>
    </location>
</feature>
<dbReference type="PANTHER" id="PTHR33495:SF2">
    <property type="entry name" value="ANTI-SIGMA FACTOR ANTAGONIST TM_1081-RELATED"/>
    <property type="match status" value="1"/>
</dbReference>
<comment type="similarity">
    <text evidence="1 2">Belongs to the anti-sigma-factor antagonist family.</text>
</comment>
<evidence type="ECO:0000256" key="1">
    <source>
        <dbReference type="ARBA" id="ARBA00009013"/>
    </source>
</evidence>
<dbReference type="PANTHER" id="PTHR33495">
    <property type="entry name" value="ANTI-SIGMA FACTOR ANTAGONIST TM_1081-RELATED-RELATED"/>
    <property type="match status" value="1"/>
</dbReference>
<reference evidence="5" key="1">
    <citation type="submission" date="2016-08" db="EMBL/GenBank/DDBJ databases">
        <title>Sequencing, Assembly and Comparative Genomics of S. aureofaciens ATCC 10762.</title>
        <authorList>
            <person name="Gradnigo J.S."/>
            <person name="Johnson N."/>
            <person name="Somerville G.A."/>
        </authorList>
    </citation>
    <scope>NUCLEOTIDE SEQUENCE [LARGE SCALE GENOMIC DNA]</scope>
    <source>
        <strain evidence="5">ATCC 10762</strain>
    </source>
</reference>
<evidence type="ECO:0000256" key="2">
    <source>
        <dbReference type="RuleBase" id="RU003749"/>
    </source>
</evidence>
<dbReference type="InterPro" id="IPR003658">
    <property type="entry name" value="Anti-sigma_ant"/>
</dbReference>
<dbReference type="Proteomes" id="UP000037395">
    <property type="component" value="Unassembled WGS sequence"/>
</dbReference>
<dbReference type="Gene3D" id="3.30.750.24">
    <property type="entry name" value="STAS domain"/>
    <property type="match status" value="1"/>
</dbReference>
<organism evidence="5 6">
    <name type="scientific">Kitasatospora aureofaciens</name>
    <name type="common">Streptomyces aureofaciens</name>
    <dbReference type="NCBI Taxonomy" id="1894"/>
    <lineage>
        <taxon>Bacteria</taxon>
        <taxon>Bacillati</taxon>
        <taxon>Actinomycetota</taxon>
        <taxon>Actinomycetes</taxon>
        <taxon>Kitasatosporales</taxon>
        <taxon>Streptomycetaceae</taxon>
        <taxon>Kitasatospora</taxon>
    </lineage>
</organism>
<name>A0A1E7MV63_KITAU</name>
<protein>
    <recommendedName>
        <fullName evidence="2">Anti-sigma factor antagonist</fullName>
    </recommendedName>
</protein>
<sequence>MDEERVACPAAPGTAPEYSTARRARHGGRGGSPPSRPARRADGPAGAAGWPAAGGLWVAVDRDGPVRIVHVAGELDHDSADGLCGALVRPVEDGIERIVLDLGELGFCDSTGLNILLHARLDAEAVGLRLELAGLRPAVARLFAVTGADTVLRIHPDLGAALAAPGRVPAAASDAPSASEPQSEREQWPEPEQPSGEVSSARPGAPPGPV</sequence>
<dbReference type="EMBL" id="JPRF03000097">
    <property type="protein sequence ID" value="OEV32316.1"/>
    <property type="molecule type" value="Genomic_DNA"/>
</dbReference>
<dbReference type="GO" id="GO:0043856">
    <property type="term" value="F:anti-sigma factor antagonist activity"/>
    <property type="evidence" value="ECO:0007669"/>
    <property type="project" value="InterPro"/>
</dbReference>
<dbReference type="AlphaFoldDB" id="A0A1E7MV63"/>
<dbReference type="InterPro" id="IPR036513">
    <property type="entry name" value="STAS_dom_sf"/>
</dbReference>
<evidence type="ECO:0000313" key="5">
    <source>
        <dbReference type="EMBL" id="OEV32316.1"/>
    </source>
</evidence>
<dbReference type="PROSITE" id="PS50801">
    <property type="entry name" value="STAS"/>
    <property type="match status" value="1"/>
</dbReference>
<feature type="region of interest" description="Disordered" evidence="3">
    <location>
        <begin position="1"/>
        <end position="47"/>
    </location>
</feature>
<accession>A0A1E7MV63</accession>
<dbReference type="CDD" id="cd07043">
    <property type="entry name" value="STAS_anti-anti-sigma_factors"/>
    <property type="match status" value="1"/>
</dbReference>
<feature type="compositionally biased region" description="Low complexity" evidence="3">
    <location>
        <begin position="165"/>
        <end position="181"/>
    </location>
</feature>
<dbReference type="InterPro" id="IPR002645">
    <property type="entry name" value="STAS_dom"/>
</dbReference>
<evidence type="ECO:0000259" key="4">
    <source>
        <dbReference type="PROSITE" id="PS50801"/>
    </source>
</evidence>
<dbReference type="RefSeq" id="WP_063738031.1">
    <property type="nucleotide sequence ID" value="NZ_JBIWMM010000003.1"/>
</dbReference>
<keyword evidence="6" id="KW-1185">Reference proteome</keyword>
<proteinExistence type="inferred from homology"/>
<dbReference type="InterPro" id="IPR058548">
    <property type="entry name" value="MlaB-like_STAS"/>
</dbReference>
<evidence type="ECO:0000256" key="3">
    <source>
        <dbReference type="SAM" id="MobiDB-lite"/>
    </source>
</evidence>
<evidence type="ECO:0000313" key="6">
    <source>
        <dbReference type="Proteomes" id="UP000037395"/>
    </source>
</evidence>
<comment type="caution">
    <text evidence="5">The sequence shown here is derived from an EMBL/GenBank/DDBJ whole genome shotgun (WGS) entry which is preliminary data.</text>
</comment>
<feature type="domain" description="STAS" evidence="4">
    <location>
        <begin position="56"/>
        <end position="165"/>
    </location>
</feature>
<dbReference type="Pfam" id="PF13466">
    <property type="entry name" value="STAS_2"/>
    <property type="match status" value="1"/>
</dbReference>
<dbReference type="NCBIfam" id="TIGR00377">
    <property type="entry name" value="ant_ant_sig"/>
    <property type="match status" value="1"/>
</dbReference>
<dbReference type="SUPFAM" id="SSF52091">
    <property type="entry name" value="SpoIIaa-like"/>
    <property type="match status" value="1"/>
</dbReference>
<gene>
    <name evidence="5" type="ORF">HS99_0016555</name>
</gene>